<keyword evidence="4" id="KW-1185">Reference proteome</keyword>
<dbReference type="EMBL" id="NCKV01025280">
    <property type="protein sequence ID" value="RWS19521.1"/>
    <property type="molecule type" value="Genomic_DNA"/>
</dbReference>
<keyword evidence="1" id="KW-0677">Repeat</keyword>
<evidence type="ECO:0000313" key="4">
    <source>
        <dbReference type="Proteomes" id="UP000288716"/>
    </source>
</evidence>
<dbReference type="AlphaFoldDB" id="A0A443RVY0"/>
<name>A0A443RVY0_9ACAR</name>
<dbReference type="OrthoDB" id="1427555at2759"/>
<dbReference type="InterPro" id="IPR033891">
    <property type="entry name" value="TTC38"/>
</dbReference>
<accession>A0A443RVY0</accession>
<gene>
    <name evidence="3" type="ORF">B4U80_08143</name>
</gene>
<dbReference type="PANTHER" id="PTHR16263">
    <property type="entry name" value="TETRATRICOPEPTIDE REPEAT PROTEIN 38"/>
    <property type="match status" value="1"/>
</dbReference>
<evidence type="ECO:0000256" key="1">
    <source>
        <dbReference type="ARBA" id="ARBA00022737"/>
    </source>
</evidence>
<protein>
    <submittedName>
        <fullName evidence="3">Tetratricopeptide repeat protein 38-like protein</fullName>
    </submittedName>
</protein>
<reference evidence="3 4" key="1">
    <citation type="journal article" date="2018" name="Gigascience">
        <title>Genomes of trombidid mites reveal novel predicted allergens and laterally-transferred genes associated with secondary metabolism.</title>
        <authorList>
            <person name="Dong X."/>
            <person name="Chaisiri K."/>
            <person name="Xia D."/>
            <person name="Armstrong S.D."/>
            <person name="Fang Y."/>
            <person name="Donnelly M.J."/>
            <person name="Kadowaki T."/>
            <person name="McGarry J.W."/>
            <person name="Darby A.C."/>
            <person name="Makepeace B.L."/>
        </authorList>
    </citation>
    <scope>NUCLEOTIDE SEQUENCE [LARGE SCALE GENOMIC DNA]</scope>
    <source>
        <strain evidence="3">UoL-UT</strain>
    </source>
</reference>
<dbReference type="Proteomes" id="UP000288716">
    <property type="component" value="Unassembled WGS sequence"/>
</dbReference>
<sequence length="80" mass="9158">MVEFEREQYSKAVEILEPIRYKIVEMGGSNAQRDLFNQLLIVASIKSPVDCHRKLAHALLNERSEFKESGIANRLLTKIA</sequence>
<dbReference type="PANTHER" id="PTHR16263:SF4">
    <property type="entry name" value="TETRATRICOPEPTIDE REPEAT PROTEIN 38"/>
    <property type="match status" value="1"/>
</dbReference>
<proteinExistence type="predicted"/>
<keyword evidence="2" id="KW-0802">TPR repeat</keyword>
<comment type="caution">
    <text evidence="3">The sequence shown here is derived from an EMBL/GenBank/DDBJ whole genome shotgun (WGS) entry which is preliminary data.</text>
</comment>
<evidence type="ECO:0000313" key="3">
    <source>
        <dbReference type="EMBL" id="RWS19521.1"/>
    </source>
</evidence>
<organism evidence="3 4">
    <name type="scientific">Leptotrombidium deliense</name>
    <dbReference type="NCBI Taxonomy" id="299467"/>
    <lineage>
        <taxon>Eukaryota</taxon>
        <taxon>Metazoa</taxon>
        <taxon>Ecdysozoa</taxon>
        <taxon>Arthropoda</taxon>
        <taxon>Chelicerata</taxon>
        <taxon>Arachnida</taxon>
        <taxon>Acari</taxon>
        <taxon>Acariformes</taxon>
        <taxon>Trombidiformes</taxon>
        <taxon>Prostigmata</taxon>
        <taxon>Anystina</taxon>
        <taxon>Parasitengona</taxon>
        <taxon>Trombiculoidea</taxon>
        <taxon>Trombiculidae</taxon>
        <taxon>Leptotrombidium</taxon>
    </lineage>
</organism>
<evidence type="ECO:0000256" key="2">
    <source>
        <dbReference type="ARBA" id="ARBA00022803"/>
    </source>
</evidence>
<dbReference type="VEuPathDB" id="VectorBase:LDEU012519"/>